<accession>A0ABW3U1Q7</accession>
<evidence type="ECO:0000256" key="1">
    <source>
        <dbReference type="ARBA" id="ARBA00023224"/>
    </source>
</evidence>
<keyword evidence="7" id="KW-1185">Reference proteome</keyword>
<dbReference type="Pfam" id="PF00015">
    <property type="entry name" value="MCPsignal"/>
    <property type="match status" value="1"/>
</dbReference>
<evidence type="ECO:0000313" key="7">
    <source>
        <dbReference type="Proteomes" id="UP001597231"/>
    </source>
</evidence>
<dbReference type="SUPFAM" id="SSF58104">
    <property type="entry name" value="Methyl-accepting chemotaxis protein (MCP) signaling domain"/>
    <property type="match status" value="1"/>
</dbReference>
<evidence type="ECO:0000313" key="6">
    <source>
        <dbReference type="EMBL" id="MFD1206728.1"/>
    </source>
</evidence>
<dbReference type="PANTHER" id="PTHR32089:SF112">
    <property type="entry name" value="LYSOZYME-LIKE PROTEIN-RELATED"/>
    <property type="match status" value="1"/>
</dbReference>
<feature type="transmembrane region" description="Helical" evidence="4">
    <location>
        <begin position="20"/>
        <end position="38"/>
    </location>
</feature>
<reference evidence="7" key="1">
    <citation type="journal article" date="2019" name="Int. J. Syst. Evol. Microbiol.">
        <title>The Global Catalogue of Microorganisms (GCM) 10K type strain sequencing project: providing services to taxonomists for standard genome sequencing and annotation.</title>
        <authorList>
            <consortium name="The Broad Institute Genomics Platform"/>
            <consortium name="The Broad Institute Genome Sequencing Center for Infectious Disease"/>
            <person name="Wu L."/>
            <person name="Ma J."/>
        </authorList>
    </citation>
    <scope>NUCLEOTIDE SEQUENCE [LARGE SCALE GENOMIC DNA]</scope>
    <source>
        <strain evidence="7">CCUG 53915</strain>
    </source>
</reference>
<dbReference type="Proteomes" id="UP001597231">
    <property type="component" value="Unassembled WGS sequence"/>
</dbReference>
<sequence length="493" mass="54394">MAMGNVEQFVQEQFAKKNFILFATLGASSFIGTLFYLLTGQDGLKTVSMAVPVTISVIIYLLAKRSELIERIFPWIIIGFTAAAAIFNGIAGDPSLATAGIAFFIAGIASVHASMRIMSFGFGLSIIVMIVFLWQYPHQEQIASSKGSVMLTLILLGAGLLIQIRQTKKLEAQVSLFSQEQTERANEEAKKRERLNHNVEEVANDLDSIGRTAERHLASQKELLTIMDGLAAGVEQEAAQIGQIAQFSQAAREDVAEMRLEAERMFGETSYLRESSEEVVDTMRKVRKGMMDVEALLGNLNRSFTALTENIERTNGLAKSIETITEQTNLLALNASIEAARAGTHGKGFAVVAEEIRKLSLMTAETLNEINDNLTEVNRMNKESQLNLSGSTEKLREQGKLTVSAEGNVESMHYTLDRLHERFGRFDEKMKRIADETANIGKMTGDFAELLAQSSASLEEVNATVHETVRDNEQVVGTLEGTMKRTKELTEVR</sequence>
<evidence type="ECO:0000259" key="5">
    <source>
        <dbReference type="PROSITE" id="PS50111"/>
    </source>
</evidence>
<keyword evidence="3" id="KW-0175">Coiled coil</keyword>
<evidence type="ECO:0000256" key="3">
    <source>
        <dbReference type="SAM" id="Coils"/>
    </source>
</evidence>
<dbReference type="Gene3D" id="1.10.287.950">
    <property type="entry name" value="Methyl-accepting chemotaxis protein"/>
    <property type="match status" value="1"/>
</dbReference>
<feature type="domain" description="Methyl-accepting transducer" evidence="5">
    <location>
        <begin position="191"/>
        <end position="462"/>
    </location>
</feature>
<comment type="caution">
    <text evidence="6">The sequence shown here is derived from an EMBL/GenBank/DDBJ whole genome shotgun (WGS) entry which is preliminary data.</text>
</comment>
<feature type="transmembrane region" description="Helical" evidence="4">
    <location>
        <begin position="72"/>
        <end position="90"/>
    </location>
</feature>
<feature type="transmembrane region" description="Helical" evidence="4">
    <location>
        <begin position="96"/>
        <end position="113"/>
    </location>
</feature>
<organism evidence="6 7">
    <name type="scientific">Sporosarcina contaminans</name>
    <dbReference type="NCBI Taxonomy" id="633403"/>
    <lineage>
        <taxon>Bacteria</taxon>
        <taxon>Bacillati</taxon>
        <taxon>Bacillota</taxon>
        <taxon>Bacilli</taxon>
        <taxon>Bacillales</taxon>
        <taxon>Caryophanaceae</taxon>
        <taxon>Sporosarcina</taxon>
    </lineage>
</organism>
<keyword evidence="4" id="KW-0812">Transmembrane</keyword>
<keyword evidence="4" id="KW-0472">Membrane</keyword>
<dbReference type="PANTHER" id="PTHR32089">
    <property type="entry name" value="METHYL-ACCEPTING CHEMOTAXIS PROTEIN MCPB"/>
    <property type="match status" value="1"/>
</dbReference>
<proteinExistence type="predicted"/>
<dbReference type="EMBL" id="JBHTLT010000128">
    <property type="protein sequence ID" value="MFD1206728.1"/>
    <property type="molecule type" value="Genomic_DNA"/>
</dbReference>
<evidence type="ECO:0000256" key="4">
    <source>
        <dbReference type="SAM" id="Phobius"/>
    </source>
</evidence>
<dbReference type="SMART" id="SM00283">
    <property type="entry name" value="MA"/>
    <property type="match status" value="1"/>
</dbReference>
<evidence type="ECO:0000256" key="2">
    <source>
        <dbReference type="PROSITE-ProRule" id="PRU00284"/>
    </source>
</evidence>
<feature type="coiled-coil region" evidence="3">
    <location>
        <begin position="178"/>
        <end position="205"/>
    </location>
</feature>
<keyword evidence="4" id="KW-1133">Transmembrane helix</keyword>
<keyword evidence="1 2" id="KW-0807">Transducer</keyword>
<feature type="transmembrane region" description="Helical" evidence="4">
    <location>
        <begin position="120"/>
        <end position="136"/>
    </location>
</feature>
<dbReference type="RefSeq" id="WP_381482352.1">
    <property type="nucleotide sequence ID" value="NZ_JBHTLT010000128.1"/>
</dbReference>
<name>A0ABW3U1Q7_9BACL</name>
<protein>
    <submittedName>
        <fullName evidence="6">Methyl-accepting chemotaxis protein</fullName>
    </submittedName>
</protein>
<dbReference type="InterPro" id="IPR004089">
    <property type="entry name" value="MCPsignal_dom"/>
</dbReference>
<feature type="transmembrane region" description="Helical" evidence="4">
    <location>
        <begin position="142"/>
        <end position="162"/>
    </location>
</feature>
<feature type="transmembrane region" description="Helical" evidence="4">
    <location>
        <begin position="44"/>
        <end position="63"/>
    </location>
</feature>
<dbReference type="PROSITE" id="PS50111">
    <property type="entry name" value="CHEMOTAXIS_TRANSDUC_2"/>
    <property type="match status" value="1"/>
</dbReference>
<gene>
    <name evidence="6" type="ORF">ACFQ38_16650</name>
</gene>